<comment type="caution">
    <text evidence="5">The sequence shown here is derived from an EMBL/GenBank/DDBJ whole genome shotgun (WGS) entry which is preliminary data.</text>
</comment>
<dbReference type="PANTHER" id="PTHR43537">
    <property type="entry name" value="TRANSCRIPTIONAL REGULATOR, GNTR FAMILY"/>
    <property type="match status" value="1"/>
</dbReference>
<evidence type="ECO:0000313" key="6">
    <source>
        <dbReference type="Proteomes" id="UP000531594"/>
    </source>
</evidence>
<sequence length="211" mass="24399">MSNSILEGFNESLPEKVAKYILEEIFVGNLKQGDRLIESSIAARFNVSHAPVREALYILEKKNAVERFPRKGVRIRVIDDKEIRDLIEALVGIIQLSSNLIEKNWSQEKYSQLQEIYLAAQMELENENIQDYILTVAQFLIVFVGYANNSVYQRFTSEILFITTVFCKTKWTQTLIEKFHAQLTSSLEAIKENNFEKAGERLSRTIWISVD</sequence>
<evidence type="ECO:0000259" key="4">
    <source>
        <dbReference type="PROSITE" id="PS50949"/>
    </source>
</evidence>
<dbReference type="RefSeq" id="WP_184527191.1">
    <property type="nucleotide sequence ID" value="NZ_JACHGK010000010.1"/>
</dbReference>
<dbReference type="AlphaFoldDB" id="A0A7X0LW77"/>
<dbReference type="GO" id="GO:0003677">
    <property type="term" value="F:DNA binding"/>
    <property type="evidence" value="ECO:0007669"/>
    <property type="project" value="UniProtKB-KW"/>
</dbReference>
<dbReference type="PANTHER" id="PTHR43537:SF24">
    <property type="entry name" value="GLUCONATE OPERON TRANSCRIPTIONAL REPRESSOR"/>
    <property type="match status" value="1"/>
</dbReference>
<name>A0A7X0LW77_9BACI</name>
<dbReference type="Pfam" id="PF00392">
    <property type="entry name" value="GntR"/>
    <property type="match status" value="1"/>
</dbReference>
<evidence type="ECO:0000256" key="2">
    <source>
        <dbReference type="ARBA" id="ARBA00023125"/>
    </source>
</evidence>
<keyword evidence="6" id="KW-1185">Reference proteome</keyword>
<dbReference type="CDD" id="cd07377">
    <property type="entry name" value="WHTH_GntR"/>
    <property type="match status" value="1"/>
</dbReference>
<organism evidence="5 6">
    <name type="scientific">Bacillus benzoevorans</name>
    <dbReference type="NCBI Taxonomy" id="1456"/>
    <lineage>
        <taxon>Bacteria</taxon>
        <taxon>Bacillati</taxon>
        <taxon>Bacillota</taxon>
        <taxon>Bacilli</taxon>
        <taxon>Bacillales</taxon>
        <taxon>Bacillaceae</taxon>
        <taxon>Bacillus</taxon>
    </lineage>
</organism>
<dbReference type="EMBL" id="JACHGK010000010">
    <property type="protein sequence ID" value="MBB6446320.1"/>
    <property type="molecule type" value="Genomic_DNA"/>
</dbReference>
<protein>
    <submittedName>
        <fullName evidence="5">DNA-binding GntR family transcriptional regulator</fullName>
    </submittedName>
</protein>
<dbReference type="SMART" id="SM00345">
    <property type="entry name" value="HTH_GNTR"/>
    <property type="match status" value="1"/>
</dbReference>
<dbReference type="SUPFAM" id="SSF46785">
    <property type="entry name" value="Winged helix' DNA-binding domain"/>
    <property type="match status" value="1"/>
</dbReference>
<accession>A0A7X0LW77</accession>
<keyword evidence="2 5" id="KW-0238">DNA-binding</keyword>
<keyword evidence="3" id="KW-0804">Transcription</keyword>
<dbReference type="InterPro" id="IPR036390">
    <property type="entry name" value="WH_DNA-bd_sf"/>
</dbReference>
<gene>
    <name evidence="5" type="ORF">HNR53_002977</name>
</gene>
<evidence type="ECO:0000256" key="1">
    <source>
        <dbReference type="ARBA" id="ARBA00023015"/>
    </source>
</evidence>
<dbReference type="InterPro" id="IPR000524">
    <property type="entry name" value="Tscrpt_reg_HTH_GntR"/>
</dbReference>
<dbReference type="Gene3D" id="1.10.10.10">
    <property type="entry name" value="Winged helix-like DNA-binding domain superfamily/Winged helix DNA-binding domain"/>
    <property type="match status" value="1"/>
</dbReference>
<dbReference type="GO" id="GO:0003700">
    <property type="term" value="F:DNA-binding transcription factor activity"/>
    <property type="evidence" value="ECO:0007669"/>
    <property type="project" value="InterPro"/>
</dbReference>
<feature type="domain" description="HTH gntR-type" evidence="4">
    <location>
        <begin position="11"/>
        <end position="78"/>
    </location>
</feature>
<dbReference type="PROSITE" id="PS50949">
    <property type="entry name" value="HTH_GNTR"/>
    <property type="match status" value="1"/>
</dbReference>
<dbReference type="Proteomes" id="UP000531594">
    <property type="component" value="Unassembled WGS sequence"/>
</dbReference>
<proteinExistence type="predicted"/>
<dbReference type="InterPro" id="IPR036388">
    <property type="entry name" value="WH-like_DNA-bd_sf"/>
</dbReference>
<keyword evidence="1" id="KW-0805">Transcription regulation</keyword>
<evidence type="ECO:0000313" key="5">
    <source>
        <dbReference type="EMBL" id="MBB6446320.1"/>
    </source>
</evidence>
<evidence type="ECO:0000256" key="3">
    <source>
        <dbReference type="ARBA" id="ARBA00023163"/>
    </source>
</evidence>
<reference evidence="5 6" key="1">
    <citation type="submission" date="2020-08" db="EMBL/GenBank/DDBJ databases">
        <title>Genomic Encyclopedia of Type Strains, Phase IV (KMG-IV): sequencing the most valuable type-strain genomes for metagenomic binning, comparative biology and taxonomic classification.</title>
        <authorList>
            <person name="Goeker M."/>
        </authorList>
    </citation>
    <scope>NUCLEOTIDE SEQUENCE [LARGE SCALE GENOMIC DNA]</scope>
    <source>
        <strain evidence="5 6">DSM 5391</strain>
    </source>
</reference>